<name>A0ABN9UEI6_9DINO</name>
<evidence type="ECO:0000313" key="2">
    <source>
        <dbReference type="Proteomes" id="UP001189429"/>
    </source>
</evidence>
<protein>
    <submittedName>
        <fullName evidence="1">Uncharacterized protein</fullName>
    </submittedName>
</protein>
<organism evidence="1 2">
    <name type="scientific">Prorocentrum cordatum</name>
    <dbReference type="NCBI Taxonomy" id="2364126"/>
    <lineage>
        <taxon>Eukaryota</taxon>
        <taxon>Sar</taxon>
        <taxon>Alveolata</taxon>
        <taxon>Dinophyceae</taxon>
        <taxon>Prorocentrales</taxon>
        <taxon>Prorocentraceae</taxon>
        <taxon>Prorocentrum</taxon>
    </lineage>
</organism>
<gene>
    <name evidence="1" type="ORF">PCOR1329_LOCUS47898</name>
</gene>
<proteinExistence type="predicted"/>
<accession>A0ABN9UEI6</accession>
<dbReference type="EMBL" id="CAUYUJ010015772">
    <property type="protein sequence ID" value="CAK0857964.1"/>
    <property type="molecule type" value="Genomic_DNA"/>
</dbReference>
<evidence type="ECO:0000313" key="1">
    <source>
        <dbReference type="EMBL" id="CAK0857964.1"/>
    </source>
</evidence>
<sequence>MVGSWEDEEGVALRVEAEGGERVEGGGPEVLLQVFARTESSRRQVLPVFDEDTCSRMLLMELDGERNVWKLDGKACKQDVLVWRLLGEDRAETWRRLQDV</sequence>
<keyword evidence="2" id="KW-1185">Reference proteome</keyword>
<dbReference type="Proteomes" id="UP001189429">
    <property type="component" value="Unassembled WGS sequence"/>
</dbReference>
<reference evidence="1" key="1">
    <citation type="submission" date="2023-10" db="EMBL/GenBank/DDBJ databases">
        <authorList>
            <person name="Chen Y."/>
            <person name="Shah S."/>
            <person name="Dougan E. K."/>
            <person name="Thang M."/>
            <person name="Chan C."/>
        </authorList>
    </citation>
    <scope>NUCLEOTIDE SEQUENCE [LARGE SCALE GENOMIC DNA]</scope>
</reference>
<comment type="caution">
    <text evidence="1">The sequence shown here is derived from an EMBL/GenBank/DDBJ whole genome shotgun (WGS) entry which is preliminary data.</text>
</comment>